<comment type="caution">
    <text evidence="2">The sequence shown here is derived from an EMBL/GenBank/DDBJ whole genome shotgun (WGS) entry which is preliminary data.</text>
</comment>
<gene>
    <name evidence="2" type="ORF">VTL71DRAFT_7924</name>
</gene>
<protein>
    <submittedName>
        <fullName evidence="2">Uncharacterized protein</fullName>
    </submittedName>
</protein>
<name>A0ABR4CYE2_9HELO</name>
<keyword evidence="3" id="KW-1185">Reference proteome</keyword>
<sequence length="67" mass="7124">MDSTLATAAGCVTSFVDQHPGRAWGLESFGDRATDDSNGESSDQNILEVDEKNANICNARVFSDTAN</sequence>
<evidence type="ECO:0000313" key="3">
    <source>
        <dbReference type="Proteomes" id="UP001595075"/>
    </source>
</evidence>
<evidence type="ECO:0000313" key="2">
    <source>
        <dbReference type="EMBL" id="KAL2074146.1"/>
    </source>
</evidence>
<dbReference type="Proteomes" id="UP001595075">
    <property type="component" value="Unassembled WGS sequence"/>
</dbReference>
<accession>A0ABR4CYE2</accession>
<reference evidence="2 3" key="1">
    <citation type="journal article" date="2024" name="Commun. Biol.">
        <title>Comparative genomic analysis of thermophilic fungi reveals convergent evolutionary adaptations and gene losses.</title>
        <authorList>
            <person name="Steindorff A.S."/>
            <person name="Aguilar-Pontes M.V."/>
            <person name="Robinson A.J."/>
            <person name="Andreopoulos B."/>
            <person name="LaButti K."/>
            <person name="Kuo A."/>
            <person name="Mondo S."/>
            <person name="Riley R."/>
            <person name="Otillar R."/>
            <person name="Haridas S."/>
            <person name="Lipzen A."/>
            <person name="Grimwood J."/>
            <person name="Schmutz J."/>
            <person name="Clum A."/>
            <person name="Reid I.D."/>
            <person name="Moisan M.C."/>
            <person name="Butler G."/>
            <person name="Nguyen T.T.M."/>
            <person name="Dewar K."/>
            <person name="Conant G."/>
            <person name="Drula E."/>
            <person name="Henrissat B."/>
            <person name="Hansel C."/>
            <person name="Singer S."/>
            <person name="Hutchinson M.I."/>
            <person name="de Vries R.P."/>
            <person name="Natvig D.O."/>
            <person name="Powell A.J."/>
            <person name="Tsang A."/>
            <person name="Grigoriev I.V."/>
        </authorList>
    </citation>
    <scope>NUCLEOTIDE SEQUENCE [LARGE SCALE GENOMIC DNA]</scope>
    <source>
        <strain evidence="2 3">CBS 494.80</strain>
    </source>
</reference>
<organism evidence="2 3">
    <name type="scientific">Oculimacula yallundae</name>
    <dbReference type="NCBI Taxonomy" id="86028"/>
    <lineage>
        <taxon>Eukaryota</taxon>
        <taxon>Fungi</taxon>
        <taxon>Dikarya</taxon>
        <taxon>Ascomycota</taxon>
        <taxon>Pezizomycotina</taxon>
        <taxon>Leotiomycetes</taxon>
        <taxon>Helotiales</taxon>
        <taxon>Ploettnerulaceae</taxon>
        <taxon>Oculimacula</taxon>
    </lineage>
</organism>
<evidence type="ECO:0000256" key="1">
    <source>
        <dbReference type="SAM" id="MobiDB-lite"/>
    </source>
</evidence>
<feature type="region of interest" description="Disordered" evidence="1">
    <location>
        <begin position="27"/>
        <end position="47"/>
    </location>
</feature>
<dbReference type="EMBL" id="JAZHXI010000002">
    <property type="protein sequence ID" value="KAL2074146.1"/>
    <property type="molecule type" value="Genomic_DNA"/>
</dbReference>
<proteinExistence type="predicted"/>